<reference evidence="3 4" key="1">
    <citation type="submission" date="2020-08" db="EMBL/GenBank/DDBJ databases">
        <title>Genomic Encyclopedia of Type Strains, Phase IV (KMG-IV): sequencing the most valuable type-strain genomes for metagenomic binning, comparative biology and taxonomic classification.</title>
        <authorList>
            <person name="Goeker M."/>
        </authorList>
    </citation>
    <scope>NUCLEOTIDE SEQUENCE [LARGE SCALE GENOMIC DNA]</scope>
    <source>
        <strain evidence="3 4">YC6723</strain>
    </source>
</reference>
<dbReference type="EMBL" id="JACIEV010000002">
    <property type="protein sequence ID" value="MBB4153228.1"/>
    <property type="molecule type" value="Genomic_DNA"/>
</dbReference>
<dbReference type="InterPro" id="IPR052529">
    <property type="entry name" value="Bact_Transport_Assoc"/>
</dbReference>
<sequence length="414" mass="45488">MTDTPATPGQRYLALDFIRGIAVMGILLANLPAFGMPEAAYFSPLAWGGTSTPDIVAWFATFVLVEGKMRGMFSFLFGASMLLVIERAEAGGDNGAAVHFRRMAVLFVIGCCHLYLIWWGDILAHYALVGCLAWMFVRLPTKWLLGVGAAMILLQTLSSAMLTAQVFAAGPRTTPEQIETWNYFATAFGVPPRADLLREVAAYSGSWTRSVGWRWQHAISPFTMLPIGGAETLGYMLFGMAALRSGFVTGDWSRVAYRRWAAIGIGVAGPVYVLLAINSMAHGYDQRWIVVASLLAATPLRPVLFTAYVALLILAIRPGGWLTDRVAAAGRVAFTNYLGTSLLMSFVFDGWGLGLFGKLSRAQLYLLAPLVWLMMLAWSRPWLTRYRFGPLEWVWRTLSRGRLQPIKGAAVAPN</sequence>
<dbReference type="RefSeq" id="WP_183982885.1">
    <property type="nucleotide sequence ID" value="NZ_JACIEV010000002.1"/>
</dbReference>
<feature type="transmembrane region" description="Helical" evidence="1">
    <location>
        <begin position="12"/>
        <end position="35"/>
    </location>
</feature>
<accession>A0A840FGW5</accession>
<organism evidence="3 4">
    <name type="scientific">Sphingomonas jinjuensis</name>
    <dbReference type="NCBI Taxonomy" id="535907"/>
    <lineage>
        <taxon>Bacteria</taxon>
        <taxon>Pseudomonadati</taxon>
        <taxon>Pseudomonadota</taxon>
        <taxon>Alphaproteobacteria</taxon>
        <taxon>Sphingomonadales</taxon>
        <taxon>Sphingomonadaceae</taxon>
        <taxon>Sphingomonas</taxon>
    </lineage>
</organism>
<evidence type="ECO:0000313" key="4">
    <source>
        <dbReference type="Proteomes" id="UP000529795"/>
    </source>
</evidence>
<feature type="transmembrane region" description="Helical" evidence="1">
    <location>
        <begin position="258"/>
        <end position="277"/>
    </location>
</feature>
<dbReference type="Proteomes" id="UP000529795">
    <property type="component" value="Unassembled WGS sequence"/>
</dbReference>
<dbReference type="PANTHER" id="PTHR30590:SF2">
    <property type="entry name" value="INNER MEMBRANE PROTEIN"/>
    <property type="match status" value="1"/>
</dbReference>
<feature type="transmembrane region" description="Helical" evidence="1">
    <location>
        <begin position="289"/>
        <end position="316"/>
    </location>
</feature>
<proteinExistence type="predicted"/>
<gene>
    <name evidence="3" type="ORF">GGQ80_001116</name>
</gene>
<evidence type="ECO:0000256" key="1">
    <source>
        <dbReference type="SAM" id="Phobius"/>
    </source>
</evidence>
<feature type="transmembrane region" description="Helical" evidence="1">
    <location>
        <begin position="55"/>
        <end position="84"/>
    </location>
</feature>
<keyword evidence="1" id="KW-0472">Membrane</keyword>
<feature type="transmembrane region" description="Helical" evidence="1">
    <location>
        <begin position="336"/>
        <end position="357"/>
    </location>
</feature>
<keyword evidence="4" id="KW-1185">Reference proteome</keyword>
<feature type="transmembrane region" description="Helical" evidence="1">
    <location>
        <begin position="364"/>
        <end position="383"/>
    </location>
</feature>
<dbReference type="AlphaFoldDB" id="A0A840FGW5"/>
<feature type="transmembrane region" description="Helical" evidence="1">
    <location>
        <begin position="143"/>
        <end position="162"/>
    </location>
</feature>
<keyword evidence="1" id="KW-1133">Transmembrane helix</keyword>
<evidence type="ECO:0000313" key="3">
    <source>
        <dbReference type="EMBL" id="MBB4153228.1"/>
    </source>
</evidence>
<name>A0A840FGW5_9SPHN</name>
<feature type="transmembrane region" description="Helical" evidence="1">
    <location>
        <begin position="218"/>
        <end position="238"/>
    </location>
</feature>
<dbReference type="Pfam" id="PF04235">
    <property type="entry name" value="DUF418"/>
    <property type="match status" value="1"/>
</dbReference>
<evidence type="ECO:0000259" key="2">
    <source>
        <dbReference type="Pfam" id="PF04235"/>
    </source>
</evidence>
<dbReference type="PANTHER" id="PTHR30590">
    <property type="entry name" value="INNER MEMBRANE PROTEIN"/>
    <property type="match status" value="1"/>
</dbReference>
<feature type="domain" description="DUF418" evidence="2">
    <location>
        <begin position="243"/>
        <end position="401"/>
    </location>
</feature>
<protein>
    <recommendedName>
        <fullName evidence="2">DUF418 domain-containing protein</fullName>
    </recommendedName>
</protein>
<dbReference type="InterPro" id="IPR007349">
    <property type="entry name" value="DUF418"/>
</dbReference>
<comment type="caution">
    <text evidence="3">The sequence shown here is derived from an EMBL/GenBank/DDBJ whole genome shotgun (WGS) entry which is preliminary data.</text>
</comment>
<keyword evidence="1" id="KW-0812">Transmembrane</keyword>
<feature type="transmembrane region" description="Helical" evidence="1">
    <location>
        <begin position="104"/>
        <end position="137"/>
    </location>
</feature>